<keyword evidence="2" id="KW-1185">Reference proteome</keyword>
<accession>A0A9Q8SIL8</accession>
<dbReference type="RefSeq" id="XP_049139215.1">
    <property type="nucleotide sequence ID" value="XM_049282072.1"/>
</dbReference>
<reference evidence="1" key="1">
    <citation type="journal article" date="2021" name="Mol. Plant Microbe Interact.">
        <title>Complete Genome Sequence of the Plant-Pathogenic Fungus Colletotrichum lupini.</title>
        <authorList>
            <person name="Baroncelli R."/>
            <person name="Pensec F."/>
            <person name="Da Lio D."/>
            <person name="Boufleur T."/>
            <person name="Vicente I."/>
            <person name="Sarrocco S."/>
            <person name="Picot A."/>
            <person name="Baraldi E."/>
            <person name="Sukno S."/>
            <person name="Thon M."/>
            <person name="Le Floch G."/>
        </authorList>
    </citation>
    <scope>NUCLEOTIDE SEQUENCE</scope>
    <source>
        <strain evidence="1">IMI 504893</strain>
    </source>
</reference>
<dbReference type="KEGG" id="clup:CLUP02_03045"/>
<dbReference type="AlphaFoldDB" id="A0A9Q8SIL8"/>
<gene>
    <name evidence="1" type="ORF">CLUP02_03045</name>
</gene>
<dbReference type="Proteomes" id="UP000830671">
    <property type="component" value="Chromosome 2"/>
</dbReference>
<sequence>MPEFRRLVCEVVGVGGRSCPINARHTFHSTFGNNYERQGLITRCLLPRAEAASTRLNQVPEKHGSLAALAPADTSASYRCLRLNNRKQHHRCSRNGMNYEVKVVALPYMVACHSRYLPPTIQLRDTLILTPVLENDYILSSEKASLTRPNTHYKPDI</sequence>
<evidence type="ECO:0000313" key="2">
    <source>
        <dbReference type="Proteomes" id="UP000830671"/>
    </source>
</evidence>
<dbReference type="EMBL" id="CP019474">
    <property type="protein sequence ID" value="UQC77576.1"/>
    <property type="molecule type" value="Genomic_DNA"/>
</dbReference>
<evidence type="ECO:0000313" key="1">
    <source>
        <dbReference type="EMBL" id="UQC77576.1"/>
    </source>
</evidence>
<name>A0A9Q8SIL8_9PEZI</name>
<protein>
    <submittedName>
        <fullName evidence="1">Uncharacterized protein</fullName>
    </submittedName>
</protein>
<organism evidence="1 2">
    <name type="scientific">Colletotrichum lupini</name>
    <dbReference type="NCBI Taxonomy" id="145971"/>
    <lineage>
        <taxon>Eukaryota</taxon>
        <taxon>Fungi</taxon>
        <taxon>Dikarya</taxon>
        <taxon>Ascomycota</taxon>
        <taxon>Pezizomycotina</taxon>
        <taxon>Sordariomycetes</taxon>
        <taxon>Hypocreomycetidae</taxon>
        <taxon>Glomerellales</taxon>
        <taxon>Glomerellaceae</taxon>
        <taxon>Colletotrichum</taxon>
        <taxon>Colletotrichum acutatum species complex</taxon>
    </lineage>
</organism>
<proteinExistence type="predicted"/>
<dbReference type="GeneID" id="73337082"/>